<keyword evidence="2" id="KW-0808">Transferase</keyword>
<dbReference type="InterPro" id="IPR029063">
    <property type="entry name" value="SAM-dependent_MTases_sf"/>
</dbReference>
<evidence type="ECO:0000259" key="1">
    <source>
        <dbReference type="Pfam" id="PF05050"/>
    </source>
</evidence>
<protein>
    <submittedName>
        <fullName evidence="2">Methyltransferase, FkbM family</fullName>
    </submittedName>
</protein>
<evidence type="ECO:0000313" key="3">
    <source>
        <dbReference type="Proteomes" id="UP000005744"/>
    </source>
</evidence>
<dbReference type="Gene3D" id="3.40.50.150">
    <property type="entry name" value="Vaccinia Virus protein VP39"/>
    <property type="match status" value="1"/>
</dbReference>
<dbReference type="GO" id="GO:0032259">
    <property type="term" value="P:methylation"/>
    <property type="evidence" value="ECO:0007669"/>
    <property type="project" value="UniProtKB-KW"/>
</dbReference>
<dbReference type="GO" id="GO:0008168">
    <property type="term" value="F:methyltransferase activity"/>
    <property type="evidence" value="ECO:0007669"/>
    <property type="project" value="UniProtKB-KW"/>
</dbReference>
<dbReference type="PANTHER" id="PTHR34203:SF15">
    <property type="entry name" value="SLL1173 PROTEIN"/>
    <property type="match status" value="1"/>
</dbReference>
<dbReference type="SUPFAM" id="SSF53335">
    <property type="entry name" value="S-adenosyl-L-methionine-dependent methyltransferases"/>
    <property type="match status" value="1"/>
</dbReference>
<sequence>METNKHYLQHLTQKFAWLFKLRPMPLATFFVRLLAPDERRRIIETELGLKLYLDPFSHLGHELITTEQYEPETVAIFKAEIQTGNIVLDIGANEGFFSALAGKLVGDNGLLIAIEPQSRLRDLIEINLRLNQVTNFKIYNNALGGDPNSTIEMKLYPSLNTGASSIVHHYRFAKETELVKFVAIETIFTESQLQQIDFVKVDVEGFEHKVVDVLSPFIQQGKIKKLLLDYHTSLLQEQGINPFDIHQHLLNNGMFVKLGNPKDLSSYILYEYHTA</sequence>
<feature type="domain" description="Methyltransferase FkbM" evidence="1">
    <location>
        <begin position="89"/>
        <end position="220"/>
    </location>
</feature>
<keyword evidence="3" id="KW-1185">Reference proteome</keyword>
<dbReference type="OrthoDB" id="9814604at2"/>
<dbReference type="eggNOG" id="COG2242">
    <property type="taxonomic scope" value="Bacteria"/>
</dbReference>
<dbReference type="InterPro" id="IPR052514">
    <property type="entry name" value="SAM-dependent_MTase"/>
</dbReference>
<gene>
    <name evidence="2" type="ORF">BegalDRAFT_2284</name>
</gene>
<evidence type="ECO:0000313" key="2">
    <source>
        <dbReference type="EMBL" id="EIJ43138.1"/>
    </source>
</evidence>
<reference evidence="2 3" key="1">
    <citation type="submission" date="2011-11" db="EMBL/GenBank/DDBJ databases">
        <title>Improved High-Quality Draft sequence of Beggiatoa alba B18lD.</title>
        <authorList>
            <consortium name="US DOE Joint Genome Institute"/>
            <person name="Lucas S."/>
            <person name="Han J."/>
            <person name="Lapidus A."/>
            <person name="Cheng J.-F."/>
            <person name="Goodwin L."/>
            <person name="Pitluck S."/>
            <person name="Peters L."/>
            <person name="Mikhailova N."/>
            <person name="Held B."/>
            <person name="Detter J.C."/>
            <person name="Han C."/>
            <person name="Tapia R."/>
            <person name="Land M."/>
            <person name="Hauser L."/>
            <person name="Kyrpides N."/>
            <person name="Ivanova N."/>
            <person name="Pagani I."/>
            <person name="Samuel K."/>
            <person name="Teske A."/>
            <person name="Mueller J."/>
            <person name="Woyke T."/>
        </authorList>
    </citation>
    <scope>NUCLEOTIDE SEQUENCE [LARGE SCALE GENOMIC DNA]</scope>
    <source>
        <strain evidence="2 3">B18LD</strain>
    </source>
</reference>
<name>I3CHP5_9GAMM</name>
<dbReference type="Pfam" id="PF05050">
    <property type="entry name" value="Methyltransf_21"/>
    <property type="match status" value="1"/>
</dbReference>
<dbReference type="Proteomes" id="UP000005744">
    <property type="component" value="Unassembled WGS sequence"/>
</dbReference>
<dbReference type="STRING" id="395493.BegalDRAFT_2284"/>
<accession>I3CHP5</accession>
<dbReference type="HOGENOM" id="CLU_1010706_0_0_6"/>
<organism evidence="2 3">
    <name type="scientific">Beggiatoa alba B18LD</name>
    <dbReference type="NCBI Taxonomy" id="395493"/>
    <lineage>
        <taxon>Bacteria</taxon>
        <taxon>Pseudomonadati</taxon>
        <taxon>Pseudomonadota</taxon>
        <taxon>Gammaproteobacteria</taxon>
        <taxon>Thiotrichales</taxon>
        <taxon>Thiotrichaceae</taxon>
        <taxon>Beggiatoa</taxon>
    </lineage>
</organism>
<dbReference type="RefSeq" id="WP_002690082.1">
    <property type="nucleotide sequence ID" value="NZ_JH600070.1"/>
</dbReference>
<dbReference type="NCBIfam" id="TIGR01444">
    <property type="entry name" value="fkbM_fam"/>
    <property type="match status" value="1"/>
</dbReference>
<dbReference type="EMBL" id="JH600070">
    <property type="protein sequence ID" value="EIJ43138.1"/>
    <property type="molecule type" value="Genomic_DNA"/>
</dbReference>
<proteinExistence type="predicted"/>
<dbReference type="InterPro" id="IPR006342">
    <property type="entry name" value="FkbM_mtfrase"/>
</dbReference>
<keyword evidence="2" id="KW-0489">Methyltransferase</keyword>
<dbReference type="PANTHER" id="PTHR34203">
    <property type="entry name" value="METHYLTRANSFERASE, FKBM FAMILY PROTEIN"/>
    <property type="match status" value="1"/>
</dbReference>
<dbReference type="AlphaFoldDB" id="I3CHP5"/>